<protein>
    <submittedName>
        <fullName evidence="1">Uncharacterized protein</fullName>
    </submittedName>
</protein>
<keyword evidence="2" id="KW-1185">Reference proteome</keyword>
<sequence length="89" mass="10020">TEERDSITSWSAVRTLQPGSTATHSWDYRNPLGVHFMSVAALGEADQGSSGRWMAASMDDYQVLPPHAGDDHEDLFKLGQLRMQRHDYE</sequence>
<evidence type="ECO:0000313" key="1">
    <source>
        <dbReference type="EMBL" id="MYN11530.1"/>
    </source>
</evidence>
<dbReference type="Proteomes" id="UP000450676">
    <property type="component" value="Unassembled WGS sequence"/>
</dbReference>
<evidence type="ECO:0000313" key="2">
    <source>
        <dbReference type="Proteomes" id="UP000450676"/>
    </source>
</evidence>
<proteinExistence type="predicted"/>
<accession>A0A7X4KR21</accession>
<reference evidence="1 2" key="1">
    <citation type="submission" date="2019-12" db="EMBL/GenBank/DDBJ databases">
        <title>Novel species isolated from a subtropical stream in China.</title>
        <authorList>
            <person name="Lu H."/>
        </authorList>
    </citation>
    <scope>NUCLEOTIDE SEQUENCE [LARGE SCALE GENOMIC DNA]</scope>
    <source>
        <strain evidence="1 2">FT127W</strain>
    </source>
</reference>
<dbReference type="EMBL" id="WWCU01000152">
    <property type="protein sequence ID" value="MYN11530.1"/>
    <property type="molecule type" value="Genomic_DNA"/>
</dbReference>
<feature type="non-terminal residue" evidence="1">
    <location>
        <position position="1"/>
    </location>
</feature>
<name>A0A7X4KR21_9BURK</name>
<comment type="caution">
    <text evidence="1">The sequence shown here is derived from an EMBL/GenBank/DDBJ whole genome shotgun (WGS) entry which is preliminary data.</text>
</comment>
<dbReference type="RefSeq" id="WP_161075769.1">
    <property type="nucleotide sequence ID" value="NZ_WWCU01000152.1"/>
</dbReference>
<feature type="non-terminal residue" evidence="1">
    <location>
        <position position="89"/>
    </location>
</feature>
<organism evidence="1 2">
    <name type="scientific">Pseudoduganella aquatica</name>
    <dbReference type="NCBI Taxonomy" id="2660641"/>
    <lineage>
        <taxon>Bacteria</taxon>
        <taxon>Pseudomonadati</taxon>
        <taxon>Pseudomonadota</taxon>
        <taxon>Betaproteobacteria</taxon>
        <taxon>Burkholderiales</taxon>
        <taxon>Oxalobacteraceae</taxon>
        <taxon>Telluria group</taxon>
        <taxon>Pseudoduganella</taxon>
    </lineage>
</organism>
<dbReference type="AlphaFoldDB" id="A0A7X4KR21"/>
<gene>
    <name evidence="1" type="ORF">GTP77_30025</name>
</gene>